<accession>A0A1E7F7J7</accession>
<dbReference type="KEGG" id="fcy:FRACYDRAFT_270022"/>
<keyword evidence="4" id="KW-0934">Plastid</keyword>
<comment type="similarity">
    <text evidence="2">Belongs to the ycf35 family.</text>
</comment>
<name>A0A1E7F7J7_9STRA</name>
<evidence type="ECO:0000256" key="5">
    <source>
        <dbReference type="SAM" id="SignalP"/>
    </source>
</evidence>
<protein>
    <recommendedName>
        <fullName evidence="3">Uncharacterized protein ycf35</fullName>
    </recommendedName>
</protein>
<gene>
    <name evidence="6" type="ORF">FRACYDRAFT_270022</name>
</gene>
<evidence type="ECO:0000313" key="7">
    <source>
        <dbReference type="Proteomes" id="UP000095751"/>
    </source>
</evidence>
<dbReference type="InParanoid" id="A0A1E7F7J7"/>
<dbReference type="PANTHER" id="PTHR39638">
    <property type="entry name" value="YCF35"/>
    <property type="match status" value="1"/>
</dbReference>
<evidence type="ECO:0000256" key="2">
    <source>
        <dbReference type="ARBA" id="ARBA00009068"/>
    </source>
</evidence>
<feature type="signal peptide" evidence="5">
    <location>
        <begin position="1"/>
        <end position="19"/>
    </location>
</feature>
<sequence length="169" mass="18534">MNTFAAAIVAIVAATGVDAFAPATTARTTSTTTSLNSHFSSIETKLFNKQTLLKALKDMGIKSQALKTDGEQIEARGYQGETIMADIVIQQQNNHDVAFRSNGETYELVTDLQFWQQSMPVDAFMEKVNQRYAVNNLIDTSGEDGFNVDNVLTASDGTVTLEMSRYSFN</sequence>
<dbReference type="EMBL" id="KV784361">
    <property type="protein sequence ID" value="OEU14127.1"/>
    <property type="molecule type" value="Genomic_DNA"/>
</dbReference>
<feature type="chain" id="PRO_5009192767" description="Uncharacterized protein ycf35" evidence="5">
    <location>
        <begin position="20"/>
        <end position="169"/>
    </location>
</feature>
<organism evidence="6 7">
    <name type="scientific">Fragilariopsis cylindrus CCMP1102</name>
    <dbReference type="NCBI Taxonomy" id="635003"/>
    <lineage>
        <taxon>Eukaryota</taxon>
        <taxon>Sar</taxon>
        <taxon>Stramenopiles</taxon>
        <taxon>Ochrophyta</taxon>
        <taxon>Bacillariophyta</taxon>
        <taxon>Bacillariophyceae</taxon>
        <taxon>Bacillariophycidae</taxon>
        <taxon>Bacillariales</taxon>
        <taxon>Bacillariaceae</taxon>
        <taxon>Fragilariopsis</taxon>
    </lineage>
</organism>
<keyword evidence="5" id="KW-0732">Signal</keyword>
<evidence type="ECO:0000256" key="3">
    <source>
        <dbReference type="ARBA" id="ARBA00021585"/>
    </source>
</evidence>
<dbReference type="PANTHER" id="PTHR39638:SF2">
    <property type="entry name" value="YCF35"/>
    <property type="match status" value="1"/>
</dbReference>
<dbReference type="Proteomes" id="UP000095751">
    <property type="component" value="Unassembled WGS sequence"/>
</dbReference>
<dbReference type="InterPro" id="IPR009666">
    <property type="entry name" value="Uncharacterised_Ycf35"/>
</dbReference>
<evidence type="ECO:0000256" key="4">
    <source>
        <dbReference type="ARBA" id="ARBA00022640"/>
    </source>
</evidence>
<evidence type="ECO:0000256" key="1">
    <source>
        <dbReference type="ARBA" id="ARBA00004474"/>
    </source>
</evidence>
<reference evidence="6 7" key="1">
    <citation type="submission" date="2016-09" db="EMBL/GenBank/DDBJ databases">
        <title>Extensive genetic diversity and differential bi-allelic expression allows diatom success in the polar Southern Ocean.</title>
        <authorList>
            <consortium name="DOE Joint Genome Institute"/>
            <person name="Mock T."/>
            <person name="Otillar R.P."/>
            <person name="Strauss J."/>
            <person name="Dupont C."/>
            <person name="Frickenhaus S."/>
            <person name="Maumus F."/>
            <person name="Mcmullan M."/>
            <person name="Sanges R."/>
            <person name="Schmutz J."/>
            <person name="Toseland A."/>
            <person name="Valas R."/>
            <person name="Veluchamy A."/>
            <person name="Ward B.J."/>
            <person name="Allen A."/>
            <person name="Barry K."/>
            <person name="Falciatore A."/>
            <person name="Ferrante M."/>
            <person name="Fortunato A.E."/>
            <person name="Gloeckner G."/>
            <person name="Gruber A."/>
            <person name="Hipkin R."/>
            <person name="Janech M."/>
            <person name="Kroth P."/>
            <person name="Leese F."/>
            <person name="Lindquist E."/>
            <person name="Lyon B.R."/>
            <person name="Martin J."/>
            <person name="Mayer C."/>
            <person name="Parker M."/>
            <person name="Quesneville H."/>
            <person name="Raymond J."/>
            <person name="Uhlig C."/>
            <person name="Valentin K.U."/>
            <person name="Worden A.Z."/>
            <person name="Armbrust E.V."/>
            <person name="Bowler C."/>
            <person name="Green B."/>
            <person name="Moulton V."/>
            <person name="Van Oosterhout C."/>
            <person name="Grigoriev I."/>
        </authorList>
    </citation>
    <scope>NUCLEOTIDE SEQUENCE [LARGE SCALE GENOMIC DNA]</scope>
    <source>
        <strain evidence="6 7">CCMP1102</strain>
    </source>
</reference>
<comment type="subcellular location">
    <subcellularLocation>
        <location evidence="1">Plastid</location>
    </subcellularLocation>
</comment>
<dbReference type="GO" id="GO:0009536">
    <property type="term" value="C:plastid"/>
    <property type="evidence" value="ECO:0007669"/>
    <property type="project" value="UniProtKB-SubCell"/>
</dbReference>
<keyword evidence="7" id="KW-1185">Reference proteome</keyword>
<proteinExistence type="inferred from homology"/>
<evidence type="ECO:0000313" key="6">
    <source>
        <dbReference type="EMBL" id="OEU14127.1"/>
    </source>
</evidence>
<dbReference type="OrthoDB" id="37712at2759"/>
<dbReference type="Pfam" id="PF06868">
    <property type="entry name" value="DUF1257"/>
    <property type="match status" value="1"/>
</dbReference>
<dbReference type="AlphaFoldDB" id="A0A1E7F7J7"/>